<feature type="compositionally biased region" description="Polar residues" evidence="1">
    <location>
        <begin position="7"/>
        <end position="25"/>
    </location>
</feature>
<dbReference type="InParanoid" id="S2IXU7"/>
<organism evidence="3 4">
    <name type="scientific">Mucor circinelloides f. circinelloides (strain 1006PhL)</name>
    <name type="common">Mucormycosis agent</name>
    <name type="synonym">Calyptromyces circinelloides</name>
    <dbReference type="NCBI Taxonomy" id="1220926"/>
    <lineage>
        <taxon>Eukaryota</taxon>
        <taxon>Fungi</taxon>
        <taxon>Fungi incertae sedis</taxon>
        <taxon>Mucoromycota</taxon>
        <taxon>Mucoromycotina</taxon>
        <taxon>Mucoromycetes</taxon>
        <taxon>Mucorales</taxon>
        <taxon>Mucorineae</taxon>
        <taxon>Mucoraceae</taxon>
        <taxon>Mucor</taxon>
    </lineage>
</organism>
<evidence type="ECO:0000313" key="3">
    <source>
        <dbReference type="EMBL" id="EPB82099.1"/>
    </source>
</evidence>
<dbReference type="InterPro" id="IPR047574">
    <property type="entry name" value="AD"/>
</dbReference>
<dbReference type="Pfam" id="PF09793">
    <property type="entry name" value="AD"/>
    <property type="match status" value="1"/>
</dbReference>
<dbReference type="InterPro" id="IPR019181">
    <property type="entry name" value="LSM12_ABD"/>
</dbReference>
<proteinExistence type="predicted"/>
<feature type="region of interest" description="Disordered" evidence="1">
    <location>
        <begin position="1"/>
        <end position="30"/>
    </location>
</feature>
<name>S2IXU7_MUCC1</name>
<evidence type="ECO:0000256" key="1">
    <source>
        <dbReference type="SAM" id="MobiDB-lite"/>
    </source>
</evidence>
<reference evidence="4" key="1">
    <citation type="submission" date="2013-05" db="EMBL/GenBank/DDBJ databases">
        <title>The Genome sequence of Mucor circinelloides f. circinelloides 1006PhL.</title>
        <authorList>
            <consortium name="The Broad Institute Genomics Platform"/>
            <person name="Cuomo C."/>
            <person name="Earl A."/>
            <person name="Findley K."/>
            <person name="Lee S.C."/>
            <person name="Walker B."/>
            <person name="Young S."/>
            <person name="Zeng Q."/>
            <person name="Gargeya S."/>
            <person name="Fitzgerald M."/>
            <person name="Haas B."/>
            <person name="Abouelleil A."/>
            <person name="Allen A.W."/>
            <person name="Alvarado L."/>
            <person name="Arachchi H.M."/>
            <person name="Berlin A.M."/>
            <person name="Chapman S.B."/>
            <person name="Gainer-Dewar J."/>
            <person name="Goldberg J."/>
            <person name="Griggs A."/>
            <person name="Gujja S."/>
            <person name="Hansen M."/>
            <person name="Howarth C."/>
            <person name="Imamovic A."/>
            <person name="Ireland A."/>
            <person name="Larimer J."/>
            <person name="McCowan C."/>
            <person name="Murphy C."/>
            <person name="Pearson M."/>
            <person name="Poon T.W."/>
            <person name="Priest M."/>
            <person name="Roberts A."/>
            <person name="Saif S."/>
            <person name="Shea T."/>
            <person name="Sisk P."/>
            <person name="Sykes S."/>
            <person name="Wortman J."/>
            <person name="Nusbaum C."/>
            <person name="Birren B."/>
        </authorList>
    </citation>
    <scope>NUCLEOTIDE SEQUENCE [LARGE SCALE GENOMIC DNA]</scope>
    <source>
        <strain evidence="4">1006PhL</strain>
    </source>
</reference>
<dbReference type="EMBL" id="KE124131">
    <property type="protein sequence ID" value="EPB82099.1"/>
    <property type="molecule type" value="Genomic_DNA"/>
</dbReference>
<dbReference type="InterPro" id="IPR039683">
    <property type="entry name" value="Lsm12-like"/>
</dbReference>
<dbReference type="eggNOG" id="KOG4401">
    <property type="taxonomic scope" value="Eukaryota"/>
</dbReference>
<dbReference type="OMA" id="CPITNLI"/>
<accession>S2IXU7</accession>
<evidence type="ECO:0000313" key="4">
    <source>
        <dbReference type="Proteomes" id="UP000014254"/>
    </source>
</evidence>
<dbReference type="AlphaFoldDB" id="S2IXU7"/>
<sequence>MEDTSRQQKSQNNKAPYSNNTSPTSPFGKKSLDSIVGRAIKIKTASNEEVEGLVYTYDRTTNCIVIDYSNSTSNANTTAQTGRNLSFRIIKISHIKEIVSLGEGISSNRKDYLPINQVQVDHLKSRESEALKGFQSQVSKIGVGVTKEGQDIFNALSKTLPCRWSKDTIVVMDEILIAPPYGVENCKANATSSALLARVKKVVSVAWKQWQFNVVSCSYL</sequence>
<evidence type="ECO:0000259" key="2">
    <source>
        <dbReference type="PROSITE" id="PS52001"/>
    </source>
</evidence>
<keyword evidence="4" id="KW-1185">Reference proteome</keyword>
<dbReference type="STRING" id="1220926.S2IXU7"/>
<protein>
    <recommendedName>
        <fullName evidence="2">AD domain-containing protein</fullName>
    </recommendedName>
</protein>
<dbReference type="PANTHER" id="PTHR13542">
    <property type="entry name" value="LSM12 HOMOLOG"/>
    <property type="match status" value="1"/>
</dbReference>
<dbReference type="SMART" id="SM00995">
    <property type="entry name" value="AD"/>
    <property type="match status" value="1"/>
</dbReference>
<feature type="domain" description="AD" evidence="2">
    <location>
        <begin position="116"/>
        <end position="211"/>
    </location>
</feature>
<dbReference type="VEuPathDB" id="FungiDB:HMPREF1544_11181"/>
<dbReference type="Proteomes" id="UP000014254">
    <property type="component" value="Unassembled WGS sequence"/>
</dbReference>
<dbReference type="PROSITE" id="PS52001">
    <property type="entry name" value="AD"/>
    <property type="match status" value="1"/>
</dbReference>
<gene>
    <name evidence="3" type="ORF">HMPREF1544_11181</name>
</gene>
<dbReference type="OrthoDB" id="1057137at2759"/>